<dbReference type="EMBL" id="VNKQ01000012">
    <property type="protein sequence ID" value="KAG0647577.1"/>
    <property type="molecule type" value="Genomic_DNA"/>
</dbReference>
<gene>
    <name evidence="1" type="ORF">D0Z07_6806</name>
</gene>
<evidence type="ECO:0000313" key="2">
    <source>
        <dbReference type="Proteomes" id="UP000785200"/>
    </source>
</evidence>
<dbReference type="OrthoDB" id="5194044at2759"/>
<accession>A0A9P7AVH8</accession>
<dbReference type="AlphaFoldDB" id="A0A9P7AVH8"/>
<comment type="caution">
    <text evidence="1">The sequence shown here is derived from an EMBL/GenBank/DDBJ whole genome shotgun (WGS) entry which is preliminary data.</text>
</comment>
<protein>
    <submittedName>
        <fullName evidence="1">Uncharacterized protein</fullName>
    </submittedName>
</protein>
<organism evidence="1 2">
    <name type="scientific">Hyphodiscus hymeniophilus</name>
    <dbReference type="NCBI Taxonomy" id="353542"/>
    <lineage>
        <taxon>Eukaryota</taxon>
        <taxon>Fungi</taxon>
        <taxon>Dikarya</taxon>
        <taxon>Ascomycota</taxon>
        <taxon>Pezizomycotina</taxon>
        <taxon>Leotiomycetes</taxon>
        <taxon>Helotiales</taxon>
        <taxon>Hyphodiscaceae</taxon>
        <taxon>Hyphodiscus</taxon>
    </lineage>
</organism>
<keyword evidence="2" id="KW-1185">Reference proteome</keyword>
<proteinExistence type="predicted"/>
<evidence type="ECO:0000313" key="1">
    <source>
        <dbReference type="EMBL" id="KAG0647577.1"/>
    </source>
</evidence>
<dbReference type="Proteomes" id="UP000785200">
    <property type="component" value="Unassembled WGS sequence"/>
</dbReference>
<sequence length="294" mass="32239">MCLLPCWPCTDIFLEEEPKKKKEPGVLVYDPAAKTVVKITGKQQNFQPQVRDTTDGPNVHTYIPRDDGSIIIGGVTYLPQSGVATAATIPVTLTGVPIPTVAHPVPHAIAPGGPAIPAFVSPVQLTSQIYPFACHYFPFETKLPSSGFSCYPFPYPYQPASASEVVNAPMVYPQPIAQPGFPYQTYPNTPGYYVQGQPSTTGLPTFSITQPTIGTIGQTGYEVLNAQMATADGLEMNKKQEMKPADDDPMRMYWCREPDGTWTQRNRLTIDSGDIGDCRWYTHEGVFYAVRLPS</sequence>
<reference evidence="1" key="1">
    <citation type="submission" date="2019-07" db="EMBL/GenBank/DDBJ databases">
        <title>Hyphodiscus hymeniophilus genome sequencing and assembly.</title>
        <authorList>
            <person name="Kramer G."/>
            <person name="Nodwell J."/>
        </authorList>
    </citation>
    <scope>NUCLEOTIDE SEQUENCE</scope>
    <source>
        <strain evidence="1">ATCC 34498</strain>
    </source>
</reference>
<name>A0A9P7AVH8_9HELO</name>